<gene>
    <name evidence="2" type="ORF">NERG_00409</name>
</gene>
<reference evidence="2" key="1">
    <citation type="submission" date="2011-03" db="EMBL/GenBank/DDBJ databases">
        <title>The Genome Sequence of Nematocida sp1 strain ERTm2.</title>
        <authorList>
            <consortium name="The Broad Institute Genome Sequencing Platform"/>
            <consortium name="The Broad Institute Genome Sequencing Center for Infectious Disease"/>
            <person name="Cuomo C."/>
            <person name="Troemel E."/>
            <person name="Young S.K."/>
            <person name="Zeng Q."/>
            <person name="Gargeya S."/>
            <person name="Fitzgerald M."/>
            <person name="Haas B."/>
            <person name="Abouelleil A."/>
            <person name="Alvarado L."/>
            <person name="Arachchi H.M."/>
            <person name="Berlin A."/>
            <person name="Brown A."/>
            <person name="Chapman S.B."/>
            <person name="Chen Z."/>
            <person name="Dunbar C."/>
            <person name="Freedman E."/>
            <person name="Gearin G."/>
            <person name="Gellesch M."/>
            <person name="Goldberg J."/>
            <person name="Griggs A."/>
            <person name="Gujja S."/>
            <person name="Heilman E.R."/>
            <person name="Heiman D."/>
            <person name="Howarth C."/>
            <person name="Larson L."/>
            <person name="Lui A."/>
            <person name="MacDonald P.J.P."/>
            <person name="Mehta T."/>
            <person name="Montmayeur A."/>
            <person name="Murphy C."/>
            <person name="Neiman D."/>
            <person name="Pearson M."/>
            <person name="Priest M."/>
            <person name="Roberts A."/>
            <person name="Saif S."/>
            <person name="Shea T."/>
            <person name="Shenoy N."/>
            <person name="Sisk P."/>
            <person name="Stolte C."/>
            <person name="Sykes S."/>
            <person name="White J."/>
            <person name="Yandava C."/>
            <person name="Wortman J."/>
            <person name="Nusbaum C."/>
            <person name="Birren B."/>
        </authorList>
    </citation>
    <scope>NUCLEOTIDE SEQUENCE</scope>
    <source>
        <strain evidence="2">ERTm2</strain>
    </source>
</reference>
<dbReference type="EMBL" id="JH604633">
    <property type="protein sequence ID" value="EHY66769.1"/>
    <property type="molecule type" value="Genomic_DNA"/>
</dbReference>
<evidence type="ECO:0000256" key="1">
    <source>
        <dbReference type="SAM" id="MobiDB-lite"/>
    </source>
</evidence>
<dbReference type="AlphaFoldDB" id="H8Z9Y8"/>
<accession>H8Z9Y8</accession>
<protein>
    <submittedName>
        <fullName evidence="2">Uncharacterized protein</fullName>
    </submittedName>
</protein>
<feature type="region of interest" description="Disordered" evidence="1">
    <location>
        <begin position="75"/>
        <end position="120"/>
    </location>
</feature>
<feature type="compositionally biased region" description="Basic and acidic residues" evidence="1">
    <location>
        <begin position="110"/>
        <end position="120"/>
    </location>
</feature>
<feature type="compositionally biased region" description="Polar residues" evidence="1">
    <location>
        <begin position="85"/>
        <end position="95"/>
    </location>
</feature>
<dbReference type="HOGENOM" id="CLU_166286_0_0_1"/>
<organism evidence="2">
    <name type="scientific">Nematocida ausubeli (strain ATCC PRA-371 / ERTm2)</name>
    <name type="common">Nematode killer fungus</name>
    <dbReference type="NCBI Taxonomy" id="1913371"/>
    <lineage>
        <taxon>Eukaryota</taxon>
        <taxon>Fungi</taxon>
        <taxon>Fungi incertae sedis</taxon>
        <taxon>Microsporidia</taxon>
        <taxon>Nematocida</taxon>
    </lineage>
</organism>
<name>H8Z9Y8_NEMA1</name>
<evidence type="ECO:0000313" key="2">
    <source>
        <dbReference type="EMBL" id="EHY66769.1"/>
    </source>
</evidence>
<dbReference type="Proteomes" id="UP000005622">
    <property type="component" value="Unassembled WGS sequence"/>
</dbReference>
<proteinExistence type="predicted"/>
<sequence>MFSPLPERPRLITRVPPVWQRTAGPQYSRVDMPKEKCRPGIRKSSLIAVTATGLPPDISPPPLGLTSRRVRLSVHGRAPDRRIASKSSGAHTGNTPRPGYTAADENLLSKYEHARQVKVH</sequence>